<dbReference type="KEGG" id="seds:AAY24_00020"/>
<dbReference type="GO" id="GO:0006508">
    <property type="term" value="P:proteolysis"/>
    <property type="evidence" value="ECO:0007669"/>
    <property type="project" value="InterPro"/>
</dbReference>
<dbReference type="PROSITE" id="PS50207">
    <property type="entry name" value="CASPASE_P10"/>
    <property type="match status" value="1"/>
</dbReference>
<feature type="signal peptide" evidence="1">
    <location>
        <begin position="1"/>
        <end position="20"/>
    </location>
</feature>
<accession>A0A0F7JUM3</accession>
<sequence length="332" mass="38065">MRYLSRVIVSLLLFHSFASANQNTVPGEVLFTQQVVALDEKNNEYPSVRIEPDRVDGLRSHTYDMGEHGSLMIMTNIQEIEFRGLPELVKGVEHAYQFIHRETGRYPKSGVLLYIIEMDQVPLAYTFQASYPDDAGWSEVRLALVRRGEPLFGSDAAQSVSELVYDTIPHELTHDVLAGLHSLPHDLNGRSSYHTRWFIEGVCELLAKRFAHEEGVFAWRHFLRLRHVERVLVDETVRRSLFNWSQFNQNGMNLESDLYGAAMLVLMEWTRMVDLRLLLNRIDNSPRPLNGSDLQALLETTTGHDVEWVMDQGHLIGRGLMVDDNLATYQAE</sequence>
<keyword evidence="4" id="KW-1185">Reference proteome</keyword>
<evidence type="ECO:0000313" key="4">
    <source>
        <dbReference type="Proteomes" id="UP000034410"/>
    </source>
</evidence>
<reference evidence="3 4" key="1">
    <citation type="journal article" date="2015" name="Genome Announc.">
        <title>Complete Genome Sequence of Sedimenticola thiotaurini Strain SIP-G1, a Polyphosphate- and Polyhydroxyalkanoate-Accumulating Sulfur-Oxidizing Gammaproteobacterium Isolated from Salt Marsh Sediments.</title>
        <authorList>
            <person name="Flood B.E."/>
            <person name="Jones D.S."/>
            <person name="Bailey J.V."/>
        </authorList>
    </citation>
    <scope>NUCLEOTIDE SEQUENCE [LARGE SCALE GENOMIC DNA]</scope>
    <source>
        <strain evidence="3 4">SIP-G1</strain>
    </source>
</reference>
<gene>
    <name evidence="3" type="ORF">AAY24_00020</name>
</gene>
<proteinExistence type="predicted"/>
<dbReference type="EMBL" id="CP011412">
    <property type="protein sequence ID" value="AKH18999.1"/>
    <property type="molecule type" value="Genomic_DNA"/>
</dbReference>
<protein>
    <recommendedName>
        <fullName evidence="2">Caspase family p10 domain-containing protein</fullName>
    </recommendedName>
</protein>
<feature type="chain" id="PRO_5002517607" description="Caspase family p10 domain-containing protein" evidence="1">
    <location>
        <begin position="21"/>
        <end position="332"/>
    </location>
</feature>
<dbReference type="InterPro" id="IPR002138">
    <property type="entry name" value="Pept_C14_p10"/>
</dbReference>
<evidence type="ECO:0000259" key="2">
    <source>
        <dbReference type="PROSITE" id="PS50207"/>
    </source>
</evidence>
<dbReference type="PATRIC" id="fig|1543721.4.peg.5"/>
<evidence type="ECO:0000313" key="3">
    <source>
        <dbReference type="EMBL" id="AKH18999.1"/>
    </source>
</evidence>
<dbReference type="AlphaFoldDB" id="A0A0F7JUM3"/>
<evidence type="ECO:0000256" key="1">
    <source>
        <dbReference type="SAM" id="SignalP"/>
    </source>
</evidence>
<dbReference type="RefSeq" id="WP_046857937.1">
    <property type="nucleotide sequence ID" value="NZ_CP011412.1"/>
</dbReference>
<dbReference type="Proteomes" id="UP000034410">
    <property type="component" value="Chromosome"/>
</dbReference>
<dbReference type="GO" id="GO:0004197">
    <property type="term" value="F:cysteine-type endopeptidase activity"/>
    <property type="evidence" value="ECO:0007669"/>
    <property type="project" value="InterPro"/>
</dbReference>
<feature type="domain" description="Caspase family p10" evidence="2">
    <location>
        <begin position="175"/>
        <end position="209"/>
    </location>
</feature>
<keyword evidence="1" id="KW-0732">Signal</keyword>
<name>A0A0F7JUM3_9GAMM</name>
<organism evidence="3 4">
    <name type="scientific">Sedimenticola thiotaurini</name>
    <dbReference type="NCBI Taxonomy" id="1543721"/>
    <lineage>
        <taxon>Bacteria</taxon>
        <taxon>Pseudomonadati</taxon>
        <taxon>Pseudomonadota</taxon>
        <taxon>Gammaproteobacteria</taxon>
        <taxon>Chromatiales</taxon>
        <taxon>Sedimenticolaceae</taxon>
        <taxon>Sedimenticola</taxon>
    </lineage>
</organism>